<feature type="domain" description="Protein kinase" evidence="5">
    <location>
        <begin position="63"/>
        <end position="332"/>
    </location>
</feature>
<comment type="caution">
    <text evidence="6">The sequence shown here is derived from an EMBL/GenBank/DDBJ whole genome shotgun (WGS) entry which is preliminary data.</text>
</comment>
<evidence type="ECO:0000256" key="2">
    <source>
        <dbReference type="ARBA" id="ARBA00022741"/>
    </source>
</evidence>
<keyword evidence="2" id="KW-0547">Nucleotide-binding</keyword>
<keyword evidence="3" id="KW-0067">ATP-binding</keyword>
<dbReference type="GO" id="GO:0004672">
    <property type="term" value="F:protein kinase activity"/>
    <property type="evidence" value="ECO:0007669"/>
    <property type="project" value="InterPro"/>
</dbReference>
<organism evidence="6 7">
    <name type="scientific">Mortierella alpina</name>
    <name type="common">Oleaginous fungus</name>
    <name type="synonym">Mortierella renispora</name>
    <dbReference type="NCBI Taxonomy" id="64518"/>
    <lineage>
        <taxon>Eukaryota</taxon>
        <taxon>Fungi</taxon>
        <taxon>Fungi incertae sedis</taxon>
        <taxon>Mucoromycota</taxon>
        <taxon>Mortierellomycotina</taxon>
        <taxon>Mortierellomycetes</taxon>
        <taxon>Mortierellales</taxon>
        <taxon>Mortierellaceae</taxon>
        <taxon>Mortierella</taxon>
    </lineage>
</organism>
<evidence type="ECO:0000313" key="6">
    <source>
        <dbReference type="EMBL" id="KAF9967272.1"/>
    </source>
</evidence>
<dbReference type="Pfam" id="PF00498">
    <property type="entry name" value="FHA"/>
    <property type="match status" value="1"/>
</dbReference>
<dbReference type="SUPFAM" id="SSF49879">
    <property type="entry name" value="SMAD/FHA domain"/>
    <property type="match status" value="1"/>
</dbReference>
<dbReference type="FunFam" id="1.10.510.10:FF:000571">
    <property type="entry name" value="Maternal embryonic leucine zipper kinase"/>
    <property type="match status" value="1"/>
</dbReference>
<feature type="domain" description="FHA" evidence="4">
    <location>
        <begin position="1"/>
        <end position="40"/>
    </location>
</feature>
<reference evidence="6" key="1">
    <citation type="journal article" date="2020" name="Fungal Divers.">
        <title>Resolving the Mortierellaceae phylogeny through synthesis of multi-gene phylogenetics and phylogenomics.</title>
        <authorList>
            <person name="Vandepol N."/>
            <person name="Liber J."/>
            <person name="Desiro A."/>
            <person name="Na H."/>
            <person name="Kennedy M."/>
            <person name="Barry K."/>
            <person name="Grigoriev I.V."/>
            <person name="Miller A.N."/>
            <person name="O'Donnell K."/>
            <person name="Stajich J.E."/>
            <person name="Bonito G."/>
        </authorList>
    </citation>
    <scope>NUCLEOTIDE SEQUENCE</scope>
    <source>
        <strain evidence="6">CK1249</strain>
    </source>
</reference>
<dbReference type="PROSITE" id="PS50011">
    <property type="entry name" value="PROTEIN_KINASE_DOM"/>
    <property type="match status" value="1"/>
</dbReference>
<dbReference type="Proteomes" id="UP000738359">
    <property type="component" value="Unassembled WGS sequence"/>
</dbReference>
<accession>A0A9P6JCT2</accession>
<dbReference type="PANTHER" id="PTHR24347">
    <property type="entry name" value="SERINE/THREONINE-PROTEIN KINASE"/>
    <property type="match status" value="1"/>
</dbReference>
<dbReference type="SUPFAM" id="SSF56112">
    <property type="entry name" value="Protein kinase-like (PK-like)"/>
    <property type="match status" value="1"/>
</dbReference>
<evidence type="ECO:0000256" key="3">
    <source>
        <dbReference type="ARBA" id="ARBA00022840"/>
    </source>
</evidence>
<dbReference type="AlphaFoldDB" id="A0A9P6JCT2"/>
<protein>
    <submittedName>
        <fullName evidence="6">Uncharacterized protein</fullName>
    </submittedName>
</protein>
<dbReference type="InterPro" id="IPR000719">
    <property type="entry name" value="Prot_kinase_dom"/>
</dbReference>
<dbReference type="Pfam" id="PF00069">
    <property type="entry name" value="Pkinase"/>
    <property type="match status" value="1"/>
</dbReference>
<gene>
    <name evidence="6" type="ORF">BGZ70_010149</name>
</gene>
<dbReference type="InterPro" id="IPR011009">
    <property type="entry name" value="Kinase-like_dom_sf"/>
</dbReference>
<keyword evidence="7" id="KW-1185">Reference proteome</keyword>
<name>A0A9P6JCT2_MORAP</name>
<proteinExistence type="inferred from homology"/>
<evidence type="ECO:0000256" key="1">
    <source>
        <dbReference type="ARBA" id="ARBA00005575"/>
    </source>
</evidence>
<dbReference type="PROSITE" id="PS50006">
    <property type="entry name" value="FHA_DOMAIN"/>
    <property type="match status" value="1"/>
</dbReference>
<dbReference type="EMBL" id="JAAAHY010000089">
    <property type="protein sequence ID" value="KAF9967272.1"/>
    <property type="molecule type" value="Genomic_DNA"/>
</dbReference>
<dbReference type="InterPro" id="IPR008271">
    <property type="entry name" value="Ser/Thr_kinase_AS"/>
</dbReference>
<evidence type="ECO:0000259" key="5">
    <source>
        <dbReference type="PROSITE" id="PS50011"/>
    </source>
</evidence>
<sequence>MILPELSISNRHCRLSTNAFGQVLCKDLSTNGTFWNYNLIGRGESVVLSNGDSIWIRRNHHHTKSYRAHWAGTFAQVNVAIHRKSWLTLAVKIMDRVRFRMPENSGGTNIEKEVAILQSIDHANIISVVDVIKTPRYIYIFMQMLPGGDLFDYIVKNGPLSELQAKFAIYQILQALQHLHQLNISHRDLKPENMLLASAKKYARLVLTDFGMAREFDKNYWMNTMCGTYAYMAPEVLEVQFVESPGYSCAADCWSLGITLYMILTGVHPFTSHHASEDEDGMREALYTRNVEFPRRYWKHISLEACTLITNLLAFEPDERWTVDEALASDWIQKDIGWLRHKYRETVLPHWAASSRQLGCRSEKRRSASEALSARREIRALQ</sequence>
<dbReference type="OrthoDB" id="40902at2759"/>
<dbReference type="InterPro" id="IPR008984">
    <property type="entry name" value="SMAD_FHA_dom_sf"/>
</dbReference>
<dbReference type="SMART" id="SM00220">
    <property type="entry name" value="S_TKc"/>
    <property type="match status" value="1"/>
</dbReference>
<dbReference type="Gene3D" id="2.60.200.20">
    <property type="match status" value="1"/>
</dbReference>
<dbReference type="CDD" id="cd05117">
    <property type="entry name" value="STKc_CAMK"/>
    <property type="match status" value="1"/>
</dbReference>
<dbReference type="Gene3D" id="3.30.200.20">
    <property type="entry name" value="Phosphorylase Kinase, domain 1"/>
    <property type="match status" value="1"/>
</dbReference>
<dbReference type="InterPro" id="IPR000253">
    <property type="entry name" value="FHA_dom"/>
</dbReference>
<comment type="similarity">
    <text evidence="1">Belongs to the protein kinase superfamily. CAMK Ser/Thr protein kinase family. CHEK2 subfamily.</text>
</comment>
<dbReference type="Gene3D" id="1.10.510.10">
    <property type="entry name" value="Transferase(Phosphotransferase) domain 1"/>
    <property type="match status" value="1"/>
</dbReference>
<dbReference type="PROSITE" id="PS00108">
    <property type="entry name" value="PROTEIN_KINASE_ST"/>
    <property type="match status" value="1"/>
</dbReference>
<evidence type="ECO:0000259" key="4">
    <source>
        <dbReference type="PROSITE" id="PS50006"/>
    </source>
</evidence>
<dbReference type="GO" id="GO:0005524">
    <property type="term" value="F:ATP binding"/>
    <property type="evidence" value="ECO:0007669"/>
    <property type="project" value="UniProtKB-KW"/>
</dbReference>
<evidence type="ECO:0000313" key="7">
    <source>
        <dbReference type="Proteomes" id="UP000738359"/>
    </source>
</evidence>